<dbReference type="InterPro" id="IPR000890">
    <property type="entry name" value="Aliphatic_acid_kin_short-chain"/>
</dbReference>
<evidence type="ECO:0000313" key="9">
    <source>
        <dbReference type="Proteomes" id="UP001139450"/>
    </source>
</evidence>
<gene>
    <name evidence="6" type="primary">ackA</name>
    <name evidence="8" type="ORF">MUY27_07890</name>
</gene>
<dbReference type="GO" id="GO:0006083">
    <property type="term" value="P:acetate metabolic process"/>
    <property type="evidence" value="ECO:0007669"/>
    <property type="project" value="TreeGrafter"/>
</dbReference>
<dbReference type="NCBIfam" id="TIGR00016">
    <property type="entry name" value="ackA"/>
    <property type="match status" value="1"/>
</dbReference>
<accession>A0A9X2BBA4</accession>
<feature type="site" description="Transition state stabilizer" evidence="6">
    <location>
        <position position="242"/>
    </location>
</feature>
<proteinExistence type="inferred from homology"/>
<dbReference type="PANTHER" id="PTHR21060:SF15">
    <property type="entry name" value="ACETATE KINASE-RELATED"/>
    <property type="match status" value="1"/>
</dbReference>
<dbReference type="EC" id="2.7.2.1" evidence="6"/>
<dbReference type="GO" id="GO:0005524">
    <property type="term" value="F:ATP binding"/>
    <property type="evidence" value="ECO:0007669"/>
    <property type="project" value="UniProtKB-KW"/>
</dbReference>
<comment type="caution">
    <text evidence="8">The sequence shown here is derived from an EMBL/GenBank/DDBJ whole genome shotgun (WGS) entry which is preliminary data.</text>
</comment>
<comment type="subunit">
    <text evidence="6">Homodimer.</text>
</comment>
<evidence type="ECO:0000256" key="5">
    <source>
        <dbReference type="ARBA" id="ARBA00022840"/>
    </source>
</evidence>
<comment type="cofactor">
    <cofactor evidence="6">
        <name>Mg(2+)</name>
        <dbReference type="ChEBI" id="CHEBI:18420"/>
    </cofactor>
    <cofactor evidence="6">
        <name>Mn(2+)</name>
        <dbReference type="ChEBI" id="CHEBI:29035"/>
    </cofactor>
    <text evidence="6">Mg(2+). Can also accept Mn(2+).</text>
</comment>
<dbReference type="SUPFAM" id="SSF53067">
    <property type="entry name" value="Actin-like ATPase domain"/>
    <property type="match status" value="2"/>
</dbReference>
<comment type="subcellular location">
    <subcellularLocation>
        <location evidence="6">Cytoplasm</location>
    </subcellularLocation>
</comment>
<keyword evidence="6" id="KW-0460">Magnesium</keyword>
<feature type="binding site" evidence="6">
    <location>
        <position position="7"/>
    </location>
    <ligand>
        <name>Mg(2+)</name>
        <dbReference type="ChEBI" id="CHEBI:18420"/>
    </ligand>
</feature>
<keyword evidence="9" id="KW-1185">Reference proteome</keyword>
<evidence type="ECO:0000256" key="4">
    <source>
        <dbReference type="ARBA" id="ARBA00022777"/>
    </source>
</evidence>
<dbReference type="Gene3D" id="3.30.420.40">
    <property type="match status" value="2"/>
</dbReference>
<organism evidence="8 9">
    <name type="scientific">Mucilaginibacter straminoryzae</name>
    <dbReference type="NCBI Taxonomy" id="2932774"/>
    <lineage>
        <taxon>Bacteria</taxon>
        <taxon>Pseudomonadati</taxon>
        <taxon>Bacteroidota</taxon>
        <taxon>Sphingobacteriia</taxon>
        <taxon>Sphingobacteriales</taxon>
        <taxon>Sphingobacteriaceae</taxon>
        <taxon>Mucilaginibacter</taxon>
    </lineage>
</organism>
<feature type="binding site" evidence="6">
    <location>
        <position position="385"/>
    </location>
    <ligand>
        <name>Mg(2+)</name>
        <dbReference type="ChEBI" id="CHEBI:18420"/>
    </ligand>
</feature>
<name>A0A9X2BBA4_9SPHI</name>
<feature type="binding site" evidence="6">
    <location>
        <begin position="209"/>
        <end position="213"/>
    </location>
    <ligand>
        <name>ATP</name>
        <dbReference type="ChEBI" id="CHEBI:30616"/>
    </ligand>
</feature>
<dbReference type="PROSITE" id="PS01076">
    <property type="entry name" value="ACETATE_KINASE_2"/>
    <property type="match status" value="1"/>
</dbReference>
<evidence type="ECO:0000256" key="7">
    <source>
        <dbReference type="RuleBase" id="RU003835"/>
    </source>
</evidence>
<feature type="site" description="Transition state stabilizer" evidence="6">
    <location>
        <position position="183"/>
    </location>
</feature>
<evidence type="ECO:0000256" key="1">
    <source>
        <dbReference type="ARBA" id="ARBA00008748"/>
    </source>
</evidence>
<keyword evidence="3 6" id="KW-0547">Nucleotide-binding</keyword>
<dbReference type="CDD" id="cd24010">
    <property type="entry name" value="ASKHA_NBD_AcK_PK"/>
    <property type="match status" value="1"/>
</dbReference>
<feature type="binding site" evidence="6">
    <location>
        <position position="94"/>
    </location>
    <ligand>
        <name>substrate</name>
    </ligand>
</feature>
<keyword evidence="6" id="KW-0963">Cytoplasm</keyword>
<feature type="binding site" evidence="6">
    <location>
        <begin position="283"/>
        <end position="285"/>
    </location>
    <ligand>
        <name>ATP</name>
        <dbReference type="ChEBI" id="CHEBI:30616"/>
    </ligand>
</feature>
<dbReference type="PANTHER" id="PTHR21060">
    <property type="entry name" value="ACETATE KINASE"/>
    <property type="match status" value="1"/>
</dbReference>
<comment type="pathway">
    <text evidence="6">Metabolic intermediate biosynthesis; acetyl-CoA biosynthesis; acetyl-CoA from acetate: step 1/2.</text>
</comment>
<keyword evidence="5 6" id="KW-0067">ATP-binding</keyword>
<dbReference type="GO" id="GO:0006085">
    <property type="term" value="P:acetyl-CoA biosynthetic process"/>
    <property type="evidence" value="ECO:0007669"/>
    <property type="project" value="UniProtKB-UniRule"/>
</dbReference>
<protein>
    <recommendedName>
        <fullName evidence="6">Acetate kinase</fullName>
        <ecNumber evidence="6">2.7.2.1</ecNumber>
    </recommendedName>
    <alternativeName>
        <fullName evidence="6">Acetokinase</fullName>
    </alternativeName>
</protein>
<sequence length="400" mass="43666">MNILVVNSGSSSIKYQFFRMPSTTPVCTGMVDRIGLETSTINYKAQINGEEHAVSLSMEIADHEAALKEVNTLLMDAKVGVISNPAEIDIVGHRIVHGGEFFTTTTVITSEVKEKLKQTFQLAPLHNPSAFLGIEVAGKIFDRATQIGVFDTAFFQTLPAEAYRYAIPTAYYKDYNIRVYGFHGTSHKYVSAQAAAYLNKSYSRIITVHLGNGCSISAIKNGKAIDTSMGFGPLEGLIMGTRSGSIDPTIVFYLVNQLGYDIEQVSNLLNKRSGMLGLTGFSDMRDVRARIQEGDAEAKLAYDMYAYRIKKYIGAYAAALNGVDAIVFTAGVGENDALVRKLVCSDLQYLGVDFDEEKNGLAAKGIREISSGDSAVKVLIIPTNEELEIANQCYEMSADR</sequence>
<comment type="similarity">
    <text evidence="1 6 7">Belongs to the acetokinase family.</text>
</comment>
<evidence type="ECO:0000313" key="8">
    <source>
        <dbReference type="EMBL" id="MCJ8209627.1"/>
    </source>
</evidence>
<dbReference type="Proteomes" id="UP001139450">
    <property type="component" value="Unassembled WGS sequence"/>
</dbReference>
<dbReference type="GO" id="GO:0000287">
    <property type="term" value="F:magnesium ion binding"/>
    <property type="evidence" value="ECO:0007669"/>
    <property type="project" value="UniProtKB-UniRule"/>
</dbReference>
<dbReference type="HAMAP" id="MF_00020">
    <property type="entry name" value="Acetate_kinase"/>
    <property type="match status" value="1"/>
</dbReference>
<keyword evidence="2 6" id="KW-0808">Transferase</keyword>
<keyword evidence="6" id="KW-0479">Metal-binding</keyword>
<keyword evidence="4 6" id="KW-0418">Kinase</keyword>
<evidence type="ECO:0000256" key="3">
    <source>
        <dbReference type="ARBA" id="ARBA00022741"/>
    </source>
</evidence>
<comment type="catalytic activity">
    <reaction evidence="6">
        <text>acetate + ATP = acetyl phosphate + ADP</text>
        <dbReference type="Rhea" id="RHEA:11352"/>
        <dbReference type="ChEBI" id="CHEBI:22191"/>
        <dbReference type="ChEBI" id="CHEBI:30089"/>
        <dbReference type="ChEBI" id="CHEBI:30616"/>
        <dbReference type="ChEBI" id="CHEBI:456216"/>
        <dbReference type="EC" id="2.7.2.1"/>
    </reaction>
</comment>
<dbReference type="Pfam" id="PF00871">
    <property type="entry name" value="Acetate_kinase"/>
    <property type="match status" value="1"/>
</dbReference>
<dbReference type="RefSeq" id="WP_245129461.1">
    <property type="nucleotide sequence ID" value="NZ_JALJEJ010000003.1"/>
</dbReference>
<feature type="binding site" evidence="6">
    <location>
        <position position="14"/>
    </location>
    <ligand>
        <name>ATP</name>
        <dbReference type="ChEBI" id="CHEBI:30616"/>
    </ligand>
</feature>
<dbReference type="PROSITE" id="PS01075">
    <property type="entry name" value="ACETATE_KINASE_1"/>
    <property type="match status" value="1"/>
</dbReference>
<comment type="function">
    <text evidence="6">Catalyzes the formation of acetyl phosphate from acetate and ATP. Can also catalyze the reverse reaction.</text>
</comment>
<dbReference type="EMBL" id="JALJEJ010000003">
    <property type="protein sequence ID" value="MCJ8209627.1"/>
    <property type="molecule type" value="Genomic_DNA"/>
</dbReference>
<dbReference type="InterPro" id="IPR023865">
    <property type="entry name" value="Aliphatic_acid_kinase_CS"/>
</dbReference>
<feature type="active site" description="Proton donor/acceptor" evidence="6">
    <location>
        <position position="151"/>
    </location>
</feature>
<dbReference type="GO" id="GO:0005737">
    <property type="term" value="C:cytoplasm"/>
    <property type="evidence" value="ECO:0007669"/>
    <property type="project" value="UniProtKB-SubCell"/>
</dbReference>
<dbReference type="PRINTS" id="PR00471">
    <property type="entry name" value="ACETATEKNASE"/>
</dbReference>
<evidence type="ECO:0000256" key="6">
    <source>
        <dbReference type="HAMAP-Rule" id="MF_00020"/>
    </source>
</evidence>
<reference evidence="8" key="1">
    <citation type="submission" date="2022-04" db="EMBL/GenBank/DDBJ databases">
        <title>Mucilaginibacter sp. RS28 isolated from freshwater.</title>
        <authorList>
            <person name="Ko S.-R."/>
        </authorList>
    </citation>
    <scope>NUCLEOTIDE SEQUENCE</scope>
    <source>
        <strain evidence="8">RS28</strain>
    </source>
</reference>
<dbReference type="PIRSF" id="PIRSF000722">
    <property type="entry name" value="Acetate_prop_kin"/>
    <property type="match status" value="1"/>
</dbReference>
<feature type="binding site" evidence="6">
    <location>
        <begin position="331"/>
        <end position="335"/>
    </location>
    <ligand>
        <name>ATP</name>
        <dbReference type="ChEBI" id="CHEBI:30616"/>
    </ligand>
</feature>
<dbReference type="AlphaFoldDB" id="A0A9X2BBA4"/>
<dbReference type="InterPro" id="IPR004372">
    <property type="entry name" value="Ac/propionate_kinase"/>
</dbReference>
<dbReference type="GO" id="GO:0008776">
    <property type="term" value="F:acetate kinase activity"/>
    <property type="evidence" value="ECO:0007669"/>
    <property type="project" value="UniProtKB-UniRule"/>
</dbReference>
<evidence type="ECO:0000256" key="2">
    <source>
        <dbReference type="ARBA" id="ARBA00022679"/>
    </source>
</evidence>
<dbReference type="InterPro" id="IPR043129">
    <property type="entry name" value="ATPase_NBD"/>
</dbReference>